<organism evidence="5 6">
    <name type="scientific">Pseudomonas lalucatii</name>
    <dbReference type="NCBI Taxonomy" id="1424203"/>
    <lineage>
        <taxon>Bacteria</taxon>
        <taxon>Pseudomonadati</taxon>
        <taxon>Pseudomonadota</taxon>
        <taxon>Gammaproteobacteria</taxon>
        <taxon>Pseudomonadales</taxon>
        <taxon>Pseudomonadaceae</taxon>
        <taxon>Pseudomonas</taxon>
    </lineage>
</organism>
<dbReference type="Pfam" id="PF12833">
    <property type="entry name" value="HTH_18"/>
    <property type="match status" value="1"/>
</dbReference>
<dbReference type="Pfam" id="PF01965">
    <property type="entry name" value="DJ-1_PfpI"/>
    <property type="match status" value="1"/>
</dbReference>
<keyword evidence="2" id="KW-0238">DNA-binding</keyword>
<evidence type="ECO:0000313" key="5">
    <source>
        <dbReference type="EMBL" id="MBS7663276.1"/>
    </source>
</evidence>
<name>A0ABS5Q3E0_9PSED</name>
<dbReference type="SUPFAM" id="SSF46689">
    <property type="entry name" value="Homeodomain-like"/>
    <property type="match status" value="2"/>
</dbReference>
<gene>
    <name evidence="5" type="ORF">I0D00_15200</name>
</gene>
<dbReference type="Gene3D" id="3.40.50.880">
    <property type="match status" value="1"/>
</dbReference>
<dbReference type="PROSITE" id="PS01124">
    <property type="entry name" value="HTH_ARAC_FAMILY_2"/>
    <property type="match status" value="1"/>
</dbReference>
<dbReference type="InterPro" id="IPR052158">
    <property type="entry name" value="INH-QAR"/>
</dbReference>
<dbReference type="Gene3D" id="1.10.10.60">
    <property type="entry name" value="Homeodomain-like"/>
    <property type="match status" value="1"/>
</dbReference>
<reference evidence="5 6" key="1">
    <citation type="journal article" date="2021" name="Syst. Appl. Microbiol.">
        <title>Pseudomonas lalucatii sp. nov. isolated from Vallgornera, a karstic cave in Mallorca, Western Mediterranean.</title>
        <authorList>
            <person name="Busquets A."/>
            <person name="Mulet M."/>
            <person name="Gomila M."/>
            <person name="Garcia-Valdes E."/>
        </authorList>
    </citation>
    <scope>NUCLEOTIDE SEQUENCE [LARGE SCALE GENOMIC DNA]</scope>
    <source>
        <strain evidence="5 6">R1b54</strain>
    </source>
</reference>
<proteinExistence type="predicted"/>
<dbReference type="PROSITE" id="PS00041">
    <property type="entry name" value="HTH_ARAC_FAMILY_1"/>
    <property type="match status" value="1"/>
</dbReference>
<dbReference type="InterPro" id="IPR029062">
    <property type="entry name" value="Class_I_gatase-like"/>
</dbReference>
<dbReference type="RefSeq" id="WP_213640678.1">
    <property type="nucleotide sequence ID" value="NZ_JADPMV010000002.1"/>
</dbReference>
<evidence type="ECO:0000256" key="1">
    <source>
        <dbReference type="ARBA" id="ARBA00023015"/>
    </source>
</evidence>
<dbReference type="CDD" id="cd03136">
    <property type="entry name" value="GATase1_AraC_ArgR_like"/>
    <property type="match status" value="1"/>
</dbReference>
<dbReference type="InterPro" id="IPR018062">
    <property type="entry name" value="HTH_AraC-typ_CS"/>
</dbReference>
<evidence type="ECO:0000313" key="6">
    <source>
        <dbReference type="Proteomes" id="UP001196601"/>
    </source>
</evidence>
<dbReference type="PANTHER" id="PTHR43130:SF3">
    <property type="entry name" value="HTH-TYPE TRANSCRIPTIONAL REGULATOR RV1931C"/>
    <property type="match status" value="1"/>
</dbReference>
<keyword evidence="3" id="KW-0804">Transcription</keyword>
<evidence type="ECO:0000259" key="4">
    <source>
        <dbReference type="PROSITE" id="PS01124"/>
    </source>
</evidence>
<feature type="domain" description="HTH araC/xylS-type" evidence="4">
    <location>
        <begin position="216"/>
        <end position="314"/>
    </location>
</feature>
<dbReference type="EMBL" id="JADPMV010000002">
    <property type="protein sequence ID" value="MBS7663276.1"/>
    <property type="molecule type" value="Genomic_DNA"/>
</dbReference>
<sequence>MKHYAFLVLPEFSNLCLASSVEPLNAANGFTREPAYRVSLVSIDGNAVNSYSGFRAPICASLDQLIGNDAPDLLFVLASYNYQAHCTDEVIRALRRLKPVVKECGGLDAGSYVLAKAGLLSGYNATIHWAEAEVFAECFADIRVSHDRYVIDRNRITSGGSTSALDLMLHLIRRDCGESVAIAVSELLIFDTERPGSTRQREHLPSRMEEKSPRISRAITIMQKHIEKPLSVELIAQLIGISQRQLERDFKELMKTTVAKHYLTLRVEAARRLIRETRLSVTEVALRSGFSSLASLIRVYKQSYACTPSEDRKKCARPVS</sequence>
<dbReference type="Proteomes" id="UP001196601">
    <property type="component" value="Unassembled WGS sequence"/>
</dbReference>
<dbReference type="InterPro" id="IPR002818">
    <property type="entry name" value="DJ-1/PfpI"/>
</dbReference>
<protein>
    <submittedName>
        <fullName evidence="5">GlxA family transcriptional regulator</fullName>
    </submittedName>
</protein>
<accession>A0ABS5Q3E0</accession>
<dbReference type="PANTHER" id="PTHR43130">
    <property type="entry name" value="ARAC-FAMILY TRANSCRIPTIONAL REGULATOR"/>
    <property type="match status" value="1"/>
</dbReference>
<keyword evidence="1" id="KW-0805">Transcription regulation</keyword>
<keyword evidence="6" id="KW-1185">Reference proteome</keyword>
<dbReference type="SMART" id="SM00342">
    <property type="entry name" value="HTH_ARAC"/>
    <property type="match status" value="1"/>
</dbReference>
<dbReference type="SUPFAM" id="SSF52317">
    <property type="entry name" value="Class I glutamine amidotransferase-like"/>
    <property type="match status" value="1"/>
</dbReference>
<evidence type="ECO:0000256" key="2">
    <source>
        <dbReference type="ARBA" id="ARBA00023125"/>
    </source>
</evidence>
<evidence type="ECO:0000256" key="3">
    <source>
        <dbReference type="ARBA" id="ARBA00023163"/>
    </source>
</evidence>
<dbReference type="InterPro" id="IPR018060">
    <property type="entry name" value="HTH_AraC"/>
</dbReference>
<comment type="caution">
    <text evidence="5">The sequence shown here is derived from an EMBL/GenBank/DDBJ whole genome shotgun (WGS) entry which is preliminary data.</text>
</comment>
<dbReference type="InterPro" id="IPR009057">
    <property type="entry name" value="Homeodomain-like_sf"/>
</dbReference>